<dbReference type="Proteomes" id="UP000714275">
    <property type="component" value="Unassembled WGS sequence"/>
</dbReference>
<feature type="compositionally biased region" description="Basic residues" evidence="1">
    <location>
        <begin position="155"/>
        <end position="164"/>
    </location>
</feature>
<evidence type="ECO:0000256" key="1">
    <source>
        <dbReference type="SAM" id="MobiDB-lite"/>
    </source>
</evidence>
<feature type="compositionally biased region" description="Basic residues" evidence="1">
    <location>
        <begin position="79"/>
        <end position="97"/>
    </location>
</feature>
<keyword evidence="3" id="KW-1185">Reference proteome</keyword>
<feature type="compositionally biased region" description="Polar residues" evidence="1">
    <location>
        <begin position="142"/>
        <end position="154"/>
    </location>
</feature>
<evidence type="ECO:0000313" key="2">
    <source>
        <dbReference type="EMBL" id="KAG1777281.1"/>
    </source>
</evidence>
<dbReference type="EMBL" id="JABBWD010000021">
    <property type="protein sequence ID" value="KAG1777281.1"/>
    <property type="molecule type" value="Genomic_DNA"/>
</dbReference>
<feature type="compositionally biased region" description="Basic and acidic residues" evidence="1">
    <location>
        <begin position="12"/>
        <end position="24"/>
    </location>
</feature>
<name>A0A9P6ZWV4_9AGAM</name>
<dbReference type="OrthoDB" id="3270420at2759"/>
<sequence>MKEESVIIPNQQHREDKSREPREACRHSITFDSEDEECYEDTIDFIRHSKQRRSSVDGPRPYLTVSGDDLQGSSDRSSPRVHFRSRVRITAGMRRRRLSDGLPSGASSISGSPCSSISAPLRSANAASSKGRGPLGQRVSILASQNYTSEPSSPTRRRKTRHRSNPPEPYHSSVNEHTPLLRPSCRYSYARGYNEDNIVDEDVERQRERVIDETFGKWPGRLLNRHWWWWQLESLVCCLCVDCSEVEE</sequence>
<protein>
    <submittedName>
        <fullName evidence="2">Uncharacterized protein</fullName>
    </submittedName>
</protein>
<gene>
    <name evidence="2" type="ORF">EV702DRAFT_270244</name>
</gene>
<feature type="region of interest" description="Disordered" evidence="1">
    <location>
        <begin position="47"/>
        <end position="178"/>
    </location>
</feature>
<accession>A0A9P6ZWV4</accession>
<proteinExistence type="predicted"/>
<reference evidence="2" key="1">
    <citation type="journal article" date="2020" name="New Phytol.">
        <title>Comparative genomics reveals dynamic genome evolution in host specialist ectomycorrhizal fungi.</title>
        <authorList>
            <person name="Lofgren L.A."/>
            <person name="Nguyen N.H."/>
            <person name="Vilgalys R."/>
            <person name="Ruytinx J."/>
            <person name="Liao H.L."/>
            <person name="Branco S."/>
            <person name="Kuo A."/>
            <person name="LaButti K."/>
            <person name="Lipzen A."/>
            <person name="Andreopoulos W."/>
            <person name="Pangilinan J."/>
            <person name="Riley R."/>
            <person name="Hundley H."/>
            <person name="Na H."/>
            <person name="Barry K."/>
            <person name="Grigoriev I.V."/>
            <person name="Stajich J.E."/>
            <person name="Kennedy P.G."/>
        </authorList>
    </citation>
    <scope>NUCLEOTIDE SEQUENCE</scope>
    <source>
        <strain evidence="2">DOB743</strain>
    </source>
</reference>
<evidence type="ECO:0000313" key="3">
    <source>
        <dbReference type="Proteomes" id="UP000714275"/>
    </source>
</evidence>
<feature type="compositionally biased region" description="Low complexity" evidence="1">
    <location>
        <begin position="103"/>
        <end position="119"/>
    </location>
</feature>
<dbReference type="AlphaFoldDB" id="A0A9P6ZWV4"/>
<feature type="region of interest" description="Disordered" evidence="1">
    <location>
        <begin position="1"/>
        <end position="24"/>
    </location>
</feature>
<organism evidence="2 3">
    <name type="scientific">Suillus placidus</name>
    <dbReference type="NCBI Taxonomy" id="48579"/>
    <lineage>
        <taxon>Eukaryota</taxon>
        <taxon>Fungi</taxon>
        <taxon>Dikarya</taxon>
        <taxon>Basidiomycota</taxon>
        <taxon>Agaricomycotina</taxon>
        <taxon>Agaricomycetes</taxon>
        <taxon>Agaricomycetidae</taxon>
        <taxon>Boletales</taxon>
        <taxon>Suillineae</taxon>
        <taxon>Suillaceae</taxon>
        <taxon>Suillus</taxon>
    </lineage>
</organism>
<comment type="caution">
    <text evidence="2">The sequence shown here is derived from an EMBL/GenBank/DDBJ whole genome shotgun (WGS) entry which is preliminary data.</text>
</comment>